<keyword evidence="6" id="KW-0653">Protein transport</keyword>
<reference evidence="9 10" key="1">
    <citation type="submission" date="2023-10" db="EMBL/GenBank/DDBJ databases">
        <title>Wastewater isolates of ESBL- and carbapenemase-producing Gram-negative bacteria from New Zealand.</title>
        <authorList>
            <person name="Straub C."/>
            <person name="Weaver L."/>
            <person name="Cornelius A."/>
            <person name="Mcgill E."/>
            <person name="Dyet K."/>
            <person name="White L."/>
            <person name="Pattis I."/>
        </authorList>
    </citation>
    <scope>NUCLEOTIDE SEQUENCE [LARGE SCALE GENOMIC DNA]</scope>
    <source>
        <strain evidence="9 10">ESBL09</strain>
    </source>
</reference>
<comment type="caution">
    <text evidence="9">The sequence shown here is derived from an EMBL/GenBank/DDBJ whole genome shotgun (WGS) entry which is preliminary data.</text>
</comment>
<dbReference type="PANTHER" id="PTHR34982:SF1">
    <property type="entry name" value="FLAGELLAR ASSEMBLY PROTEIN FLIH"/>
    <property type="match status" value="1"/>
</dbReference>
<keyword evidence="10" id="KW-1185">Reference proteome</keyword>
<evidence type="ECO:0000256" key="1">
    <source>
        <dbReference type="ARBA" id="ARBA00003041"/>
    </source>
</evidence>
<sequence>MAIETLRGRYRLHRFPPRQHAILVEQLPQGITTADYQRQLMEGFQEGLQKGFDQGMAEGQEQGFEEGHQKGYEEGRRIGHTEGSLAGQQEGRKQFTLAAQPLESISGKVNDYLAHIQRKQREDLLQLVEKVTRQVIRCELALQPTQLLALVEEALSALPSTPESLQVLLNNEEFNRIKAAVPEKVSEWGLTPSADLHAGECRVITDKSELDVGCEHRLEQCMSALKETLAPEPQGD</sequence>
<comment type="function">
    <text evidence="1">Needed for flagellar regrowth and assembly.</text>
</comment>
<accession>A0AB35X667</accession>
<dbReference type="InterPro" id="IPR018035">
    <property type="entry name" value="Flagellar_FliH/T3SS_HrpE"/>
</dbReference>
<evidence type="ECO:0000313" key="9">
    <source>
        <dbReference type="EMBL" id="MEE9655068.1"/>
    </source>
</evidence>
<dbReference type="GO" id="GO:0044781">
    <property type="term" value="P:bacterial-type flagellum organization"/>
    <property type="evidence" value="ECO:0007669"/>
    <property type="project" value="UniProtKB-KW"/>
</dbReference>
<evidence type="ECO:0000259" key="8">
    <source>
        <dbReference type="Pfam" id="PF02108"/>
    </source>
</evidence>
<keyword evidence="5" id="KW-1005">Bacterial flagellum biogenesis</keyword>
<proteinExistence type="inferred from homology"/>
<gene>
    <name evidence="9" type="primary">fliH</name>
    <name evidence="9" type="ORF">V4836_13070</name>
</gene>
<evidence type="ECO:0000256" key="5">
    <source>
        <dbReference type="ARBA" id="ARBA00022795"/>
    </source>
</evidence>
<dbReference type="GO" id="GO:0005829">
    <property type="term" value="C:cytosol"/>
    <property type="evidence" value="ECO:0007669"/>
    <property type="project" value="TreeGrafter"/>
</dbReference>
<dbReference type="AlphaFoldDB" id="A0AB35X667"/>
<feature type="domain" description="Flagellar assembly protein FliH/Type III secretion system HrpE" evidence="8">
    <location>
        <begin position="98"/>
        <end position="221"/>
    </location>
</feature>
<keyword evidence="4" id="KW-0813">Transport</keyword>
<evidence type="ECO:0000256" key="3">
    <source>
        <dbReference type="ARBA" id="ARBA00016507"/>
    </source>
</evidence>
<evidence type="ECO:0000313" key="10">
    <source>
        <dbReference type="Proteomes" id="UP001331691"/>
    </source>
</evidence>
<name>A0AB35X667_9ENTR</name>
<organism evidence="9 10">
    <name type="scientific">Kluyvera ascorbata</name>
    <dbReference type="NCBI Taxonomy" id="51288"/>
    <lineage>
        <taxon>Bacteria</taxon>
        <taxon>Pseudomonadati</taxon>
        <taxon>Pseudomonadota</taxon>
        <taxon>Gammaproteobacteria</taxon>
        <taxon>Enterobacterales</taxon>
        <taxon>Enterobacteriaceae</taxon>
        <taxon>Kluyvera</taxon>
    </lineage>
</organism>
<evidence type="ECO:0000256" key="4">
    <source>
        <dbReference type="ARBA" id="ARBA00022448"/>
    </source>
</evidence>
<keyword evidence="7" id="KW-1006">Bacterial flagellum protein export</keyword>
<dbReference type="EMBL" id="JAZKKV010000001">
    <property type="protein sequence ID" value="MEE9655068.1"/>
    <property type="molecule type" value="Genomic_DNA"/>
</dbReference>
<protein>
    <recommendedName>
        <fullName evidence="3">Flagellar assembly protein FliH</fullName>
    </recommendedName>
</protein>
<keyword evidence="9" id="KW-0966">Cell projection</keyword>
<dbReference type="Proteomes" id="UP001331691">
    <property type="component" value="Unassembled WGS sequence"/>
</dbReference>
<dbReference type="PANTHER" id="PTHR34982">
    <property type="entry name" value="YOP PROTEINS TRANSLOCATION PROTEIN L"/>
    <property type="match status" value="1"/>
</dbReference>
<dbReference type="RefSeq" id="WP_331388366.1">
    <property type="nucleotide sequence ID" value="NZ_JAZKKV010000001.1"/>
</dbReference>
<dbReference type="InterPro" id="IPR051472">
    <property type="entry name" value="T3SS_Stator/FliH"/>
</dbReference>
<comment type="similarity">
    <text evidence="2">Belongs to the FliH family.</text>
</comment>
<dbReference type="NCBIfam" id="NF009925">
    <property type="entry name" value="PRK13386.1"/>
    <property type="match status" value="1"/>
</dbReference>
<keyword evidence="9" id="KW-0282">Flagellum</keyword>
<dbReference type="Pfam" id="PF02108">
    <property type="entry name" value="FliH"/>
    <property type="match status" value="1"/>
</dbReference>
<evidence type="ECO:0000256" key="6">
    <source>
        <dbReference type="ARBA" id="ARBA00022927"/>
    </source>
</evidence>
<dbReference type="GO" id="GO:0015031">
    <property type="term" value="P:protein transport"/>
    <property type="evidence" value="ECO:0007669"/>
    <property type="project" value="UniProtKB-KW"/>
</dbReference>
<evidence type="ECO:0000256" key="7">
    <source>
        <dbReference type="ARBA" id="ARBA00023225"/>
    </source>
</evidence>
<evidence type="ECO:0000256" key="2">
    <source>
        <dbReference type="ARBA" id="ARBA00006602"/>
    </source>
</evidence>
<keyword evidence="9" id="KW-0969">Cilium</keyword>